<dbReference type="GO" id="GO:0007076">
    <property type="term" value="P:mitotic chromosome condensation"/>
    <property type="evidence" value="ECO:0007669"/>
    <property type="project" value="InterPro"/>
</dbReference>
<keyword evidence="13" id="KW-1185">Reference proteome</keyword>
<evidence type="ECO:0000256" key="2">
    <source>
        <dbReference type="ARBA" id="ARBA00004496"/>
    </source>
</evidence>
<dbReference type="InterPro" id="IPR022816">
    <property type="entry name" value="Condensin_barren_su2"/>
</dbReference>
<dbReference type="EMBL" id="JADFTS010000009">
    <property type="protein sequence ID" value="KAF9589969.1"/>
    <property type="molecule type" value="Genomic_DNA"/>
</dbReference>
<feature type="region of interest" description="Disordered" evidence="11">
    <location>
        <begin position="163"/>
        <end position="182"/>
    </location>
</feature>
<evidence type="ECO:0000313" key="13">
    <source>
        <dbReference type="Proteomes" id="UP000631114"/>
    </source>
</evidence>
<dbReference type="SUPFAM" id="SSF52540">
    <property type="entry name" value="P-loop containing nucleoside triphosphate hydrolases"/>
    <property type="match status" value="1"/>
</dbReference>
<dbReference type="Gene3D" id="1.10.8.60">
    <property type="match status" value="1"/>
</dbReference>
<evidence type="ECO:0000256" key="9">
    <source>
        <dbReference type="ARBA" id="ARBA00023067"/>
    </source>
</evidence>
<evidence type="ECO:0000256" key="7">
    <source>
        <dbReference type="ARBA" id="ARBA00022618"/>
    </source>
</evidence>
<evidence type="ECO:0000256" key="6">
    <source>
        <dbReference type="ARBA" id="ARBA00022490"/>
    </source>
</evidence>
<dbReference type="GO" id="GO:0051301">
    <property type="term" value="P:cell division"/>
    <property type="evidence" value="ECO:0007669"/>
    <property type="project" value="UniProtKB-KW"/>
</dbReference>
<dbReference type="Gene3D" id="3.40.50.300">
    <property type="entry name" value="P-loop containing nucleotide triphosphate hydrolases"/>
    <property type="match status" value="2"/>
</dbReference>
<dbReference type="GO" id="GO:0005737">
    <property type="term" value="C:cytoplasm"/>
    <property type="evidence" value="ECO:0007669"/>
    <property type="project" value="UniProtKB-SubCell"/>
</dbReference>
<evidence type="ECO:0000256" key="8">
    <source>
        <dbReference type="ARBA" id="ARBA00022776"/>
    </source>
</evidence>
<comment type="caution">
    <text evidence="12">The sequence shown here is derived from an EMBL/GenBank/DDBJ whole genome shotgun (WGS) entry which is preliminary data.</text>
</comment>
<keyword evidence="5" id="KW-0158">Chromosome</keyword>
<proteinExistence type="inferred from homology"/>
<comment type="subcellular location">
    <subcellularLocation>
        <location evidence="1">Chromosome</location>
    </subcellularLocation>
    <subcellularLocation>
        <location evidence="2">Cytoplasm</location>
    </subcellularLocation>
</comment>
<name>A0A835H075_9MAGN</name>
<accession>A0A835H075</accession>
<reference evidence="12 13" key="1">
    <citation type="submission" date="2020-10" db="EMBL/GenBank/DDBJ databases">
        <title>The Coptis chinensis genome and diversification of protoberbering-type alkaloids.</title>
        <authorList>
            <person name="Wang B."/>
            <person name="Shu S."/>
            <person name="Song C."/>
            <person name="Liu Y."/>
        </authorList>
    </citation>
    <scope>NUCLEOTIDE SEQUENCE [LARGE SCALE GENOMIC DNA]</scope>
    <source>
        <strain evidence="12">HL-2020</strain>
        <tissue evidence="12">Leaf</tissue>
    </source>
</reference>
<keyword evidence="7" id="KW-0132">Cell division</keyword>
<keyword evidence="8" id="KW-0498">Mitosis</keyword>
<dbReference type="PANTHER" id="PTHR13108:SF9">
    <property type="entry name" value="CONDENSIN COMPLEX SUBUNIT 2"/>
    <property type="match status" value="1"/>
</dbReference>
<dbReference type="Pfam" id="PF05786">
    <property type="entry name" value="Cnd2"/>
    <property type="match status" value="1"/>
</dbReference>
<evidence type="ECO:0000256" key="3">
    <source>
        <dbReference type="ARBA" id="ARBA00009471"/>
    </source>
</evidence>
<evidence type="ECO:0000256" key="4">
    <source>
        <dbReference type="ARBA" id="ARBA00016065"/>
    </source>
</evidence>
<feature type="compositionally biased region" description="Basic and acidic residues" evidence="11">
    <location>
        <begin position="188"/>
        <end position="208"/>
    </location>
</feature>
<dbReference type="GO" id="GO:0003682">
    <property type="term" value="F:chromatin binding"/>
    <property type="evidence" value="ECO:0007669"/>
    <property type="project" value="TreeGrafter"/>
</dbReference>
<protein>
    <recommendedName>
        <fullName evidence="4">Condensin complex subunit 2</fullName>
    </recommendedName>
</protein>
<dbReference type="PANTHER" id="PTHR13108">
    <property type="entry name" value="CONDENSIN COMPLEX SUBUNIT 2"/>
    <property type="match status" value="1"/>
</dbReference>
<evidence type="ECO:0000256" key="10">
    <source>
        <dbReference type="ARBA" id="ARBA00023306"/>
    </source>
</evidence>
<dbReference type="InterPro" id="IPR027417">
    <property type="entry name" value="P-loop_NTPase"/>
</dbReference>
<feature type="region of interest" description="Disordered" evidence="11">
    <location>
        <begin position="188"/>
        <end position="232"/>
    </location>
</feature>
<dbReference type="GO" id="GO:0000796">
    <property type="term" value="C:condensin complex"/>
    <property type="evidence" value="ECO:0007669"/>
    <property type="project" value="InterPro"/>
</dbReference>
<keyword evidence="10" id="KW-0131">Cell cycle</keyword>
<evidence type="ECO:0000256" key="11">
    <source>
        <dbReference type="SAM" id="MobiDB-lite"/>
    </source>
</evidence>
<keyword evidence="9" id="KW-0226">DNA condensation</keyword>
<evidence type="ECO:0000256" key="1">
    <source>
        <dbReference type="ARBA" id="ARBA00004286"/>
    </source>
</evidence>
<gene>
    <name evidence="12" type="ORF">IFM89_029585</name>
</gene>
<organism evidence="12 13">
    <name type="scientific">Coptis chinensis</name>
    <dbReference type="NCBI Taxonomy" id="261450"/>
    <lineage>
        <taxon>Eukaryota</taxon>
        <taxon>Viridiplantae</taxon>
        <taxon>Streptophyta</taxon>
        <taxon>Embryophyta</taxon>
        <taxon>Tracheophyta</taxon>
        <taxon>Spermatophyta</taxon>
        <taxon>Magnoliopsida</taxon>
        <taxon>Ranunculales</taxon>
        <taxon>Ranunculaceae</taxon>
        <taxon>Coptidoideae</taxon>
        <taxon>Coptis</taxon>
    </lineage>
</organism>
<evidence type="ECO:0000256" key="5">
    <source>
        <dbReference type="ARBA" id="ARBA00022454"/>
    </source>
</evidence>
<keyword evidence="6" id="KW-0963">Cytoplasm</keyword>
<evidence type="ECO:0000313" key="12">
    <source>
        <dbReference type="EMBL" id="KAF9589969.1"/>
    </source>
</evidence>
<comment type="similarity">
    <text evidence="3">Belongs to the CND2 (condensin subunit 2) family.</text>
</comment>
<dbReference type="AlphaFoldDB" id="A0A835H075"/>
<dbReference type="Proteomes" id="UP000631114">
    <property type="component" value="Unassembled WGS sequence"/>
</dbReference>
<dbReference type="OrthoDB" id="362021at2759"/>
<sequence length="404" mass="45461">MTETQNHPNTRRRRRTNESIIILKQRPTQACVCVSNINRKSIIVVSPPPLQSQSNPLCFSKEQITELFTNCIKLASENKINQKNTWELRLIDHMCEIIRIDTQDDNDVETNFQKASCTLEAGVKIYASRVDSVHSEAYKVLGGINRAGGDDVQVPQPLINRQGAPITGKHAAGTLDRPNRNNAWSARMREKGKGEGEKSVPVVKKDGDTPSSSSKVPDVPPDNEFEKPIGPRDNAWPRPLLMRRGASFINVSMSTITSKWFGEDEKNVGALFSLAERAHQQLFCGMRSPVTAATNRPFDLEGAIIRWFERRIMVGLPFSENREKILETLLSKEKVKGVDFKELATVIEGYHGSDLQISYRPVREFIQRERLKDLVAASFAAEGSIMSELRQWNELYGEGGSRKK</sequence>